<dbReference type="PANTHER" id="PTHR34220">
    <property type="entry name" value="SENSOR HISTIDINE KINASE YPDA"/>
    <property type="match status" value="1"/>
</dbReference>
<keyword evidence="8 9" id="KW-0472">Membrane</keyword>
<keyword evidence="2" id="KW-1003">Cell membrane</keyword>
<organism evidence="11 12">
    <name type="scientific">Paenibacillus aurantius</name>
    <dbReference type="NCBI Taxonomy" id="2918900"/>
    <lineage>
        <taxon>Bacteria</taxon>
        <taxon>Bacillati</taxon>
        <taxon>Bacillota</taxon>
        <taxon>Bacilli</taxon>
        <taxon>Bacillales</taxon>
        <taxon>Paenibacillaceae</taxon>
        <taxon>Paenibacillus</taxon>
    </lineage>
</organism>
<dbReference type="InterPro" id="IPR033479">
    <property type="entry name" value="dCache_1"/>
</dbReference>
<dbReference type="InterPro" id="IPR010559">
    <property type="entry name" value="Sig_transdc_His_kin_internal"/>
</dbReference>
<dbReference type="CDD" id="cd06225">
    <property type="entry name" value="HAMP"/>
    <property type="match status" value="1"/>
</dbReference>
<keyword evidence="12" id="KW-1185">Reference proteome</keyword>
<dbReference type="SMART" id="SM00304">
    <property type="entry name" value="HAMP"/>
    <property type="match status" value="1"/>
</dbReference>
<keyword evidence="3" id="KW-0597">Phosphoprotein</keyword>
<dbReference type="RefSeq" id="WP_315603323.1">
    <property type="nucleotide sequence ID" value="NZ_CP130318.1"/>
</dbReference>
<dbReference type="EMBL" id="CP130318">
    <property type="protein sequence ID" value="WNQ09551.1"/>
    <property type="molecule type" value="Genomic_DNA"/>
</dbReference>
<dbReference type="InterPro" id="IPR003660">
    <property type="entry name" value="HAMP_dom"/>
</dbReference>
<evidence type="ECO:0000256" key="3">
    <source>
        <dbReference type="ARBA" id="ARBA00022553"/>
    </source>
</evidence>
<dbReference type="InterPro" id="IPR003594">
    <property type="entry name" value="HATPase_dom"/>
</dbReference>
<accession>A0AA96RDL6</accession>
<dbReference type="Pfam" id="PF00672">
    <property type="entry name" value="HAMP"/>
    <property type="match status" value="1"/>
</dbReference>
<dbReference type="InterPro" id="IPR036890">
    <property type="entry name" value="HATPase_C_sf"/>
</dbReference>
<evidence type="ECO:0000313" key="12">
    <source>
        <dbReference type="Proteomes" id="UP001305702"/>
    </source>
</evidence>
<keyword evidence="4" id="KW-0808">Transferase</keyword>
<evidence type="ECO:0000256" key="4">
    <source>
        <dbReference type="ARBA" id="ARBA00022679"/>
    </source>
</evidence>
<dbReference type="Gene3D" id="3.30.565.10">
    <property type="entry name" value="Histidine kinase-like ATPase, C-terminal domain"/>
    <property type="match status" value="1"/>
</dbReference>
<dbReference type="PANTHER" id="PTHR34220:SF7">
    <property type="entry name" value="SENSOR HISTIDINE KINASE YPDA"/>
    <property type="match status" value="1"/>
</dbReference>
<feature type="domain" description="HAMP" evidence="10">
    <location>
        <begin position="315"/>
        <end position="367"/>
    </location>
</feature>
<dbReference type="Pfam" id="PF02518">
    <property type="entry name" value="HATPase_c"/>
    <property type="match status" value="1"/>
</dbReference>
<dbReference type="Gene3D" id="3.30.450.20">
    <property type="entry name" value="PAS domain"/>
    <property type="match status" value="1"/>
</dbReference>
<feature type="transmembrane region" description="Helical" evidence="9">
    <location>
        <begin position="296"/>
        <end position="319"/>
    </location>
</feature>
<dbReference type="Gene3D" id="1.10.8.500">
    <property type="entry name" value="HAMP domain in histidine kinase"/>
    <property type="match status" value="1"/>
</dbReference>
<evidence type="ECO:0000256" key="8">
    <source>
        <dbReference type="ARBA" id="ARBA00023136"/>
    </source>
</evidence>
<evidence type="ECO:0000259" key="10">
    <source>
        <dbReference type="PROSITE" id="PS50885"/>
    </source>
</evidence>
<reference evidence="11 12" key="1">
    <citation type="submission" date="2022-02" db="EMBL/GenBank/DDBJ databases">
        <title>Paenibacillus sp. MBLB1776 Whole Genome Shotgun Sequencing.</title>
        <authorList>
            <person name="Hwang C.Y."/>
            <person name="Cho E.-S."/>
            <person name="Seo M.-J."/>
        </authorList>
    </citation>
    <scope>NUCLEOTIDE SEQUENCE [LARGE SCALE GENOMIC DNA]</scope>
    <source>
        <strain evidence="11 12">MBLB1776</strain>
    </source>
</reference>
<evidence type="ECO:0000313" key="11">
    <source>
        <dbReference type="EMBL" id="WNQ09551.1"/>
    </source>
</evidence>
<dbReference type="GO" id="GO:0005886">
    <property type="term" value="C:plasma membrane"/>
    <property type="evidence" value="ECO:0007669"/>
    <property type="project" value="UniProtKB-SubCell"/>
</dbReference>
<dbReference type="PROSITE" id="PS50885">
    <property type="entry name" value="HAMP"/>
    <property type="match status" value="1"/>
</dbReference>
<dbReference type="GO" id="GO:0000155">
    <property type="term" value="F:phosphorelay sensor kinase activity"/>
    <property type="evidence" value="ECO:0007669"/>
    <property type="project" value="InterPro"/>
</dbReference>
<sequence length="600" mass="68085">MSGGTATMKPVRLQTLSIKTKLIVLVLCLLCAPFLVLGILWYEQATKTIRDNAEQANIQLVERLSSQLDSYFSDVENVTFPLVTHPLIIQFMKTDPSDQYGMFEISGKIEKELLPNMVNSRPDLYGFSIITKNGAVTSYGNYGARERNVGYLMNATGTETFKVAGINKLSGNNAITVLRYFRDAQTYQTMGLLAVDLKLNKISSMLSRIKLGETGKVWLMDAEGRIVYDPDWSTLGRPAPAFYLQTADRQAVYRKVDGVNKLIYMQKSERTGWTMISEVPLNELNGRLNRLRNTTIWIGSGLVLFVLLVISAFSFNLTLSLSNLQRLMKKAENGDLTVHAPERRLDEIGMLNRSFNKMVAELRRLIEFVHTSELREKEMQIRQRESSLQAMQSQINPHFLYNTLEVINSYAILEGVTPISRMASSLADIFRYSVGDARQVVTLAEEMHHITTYFSIQSERFRHLAIDLDVDPETAARVLGVRLMLQPLVENAFIHAYEKHKQRPDYIGIKGIPLADGYLVQISDKGGGMEPELIERYNRLFLENAKEEPDEPASSRKRIGLMNVHERLRLTFGEPYGLHILRTEGPGTLIEIRLPYDKTD</sequence>
<evidence type="ECO:0000256" key="7">
    <source>
        <dbReference type="ARBA" id="ARBA00022989"/>
    </source>
</evidence>
<dbReference type="CDD" id="cd12912">
    <property type="entry name" value="PDC2_MCP_like"/>
    <property type="match status" value="1"/>
</dbReference>
<evidence type="ECO:0000256" key="2">
    <source>
        <dbReference type="ARBA" id="ARBA00022475"/>
    </source>
</evidence>
<keyword evidence="6 11" id="KW-0418">Kinase</keyword>
<comment type="subcellular location">
    <subcellularLocation>
        <location evidence="1">Cell membrane</location>
        <topology evidence="1">Multi-pass membrane protein</topology>
    </subcellularLocation>
</comment>
<keyword evidence="7 9" id="KW-1133">Transmembrane helix</keyword>
<evidence type="ECO:0000256" key="6">
    <source>
        <dbReference type="ARBA" id="ARBA00022777"/>
    </source>
</evidence>
<feature type="transmembrane region" description="Helical" evidence="9">
    <location>
        <begin position="22"/>
        <end position="42"/>
    </location>
</feature>
<proteinExistence type="predicted"/>
<dbReference type="Pfam" id="PF06580">
    <property type="entry name" value="His_kinase"/>
    <property type="match status" value="1"/>
</dbReference>
<evidence type="ECO:0000256" key="9">
    <source>
        <dbReference type="SAM" id="Phobius"/>
    </source>
</evidence>
<protein>
    <submittedName>
        <fullName evidence="11">Histidine kinase</fullName>
    </submittedName>
</protein>
<keyword evidence="5 9" id="KW-0812">Transmembrane</keyword>
<dbReference type="KEGG" id="paun:MJA45_18170"/>
<dbReference type="SUPFAM" id="SSF55874">
    <property type="entry name" value="ATPase domain of HSP90 chaperone/DNA topoisomerase II/histidine kinase"/>
    <property type="match status" value="1"/>
</dbReference>
<gene>
    <name evidence="11" type="ORF">MJA45_18170</name>
</gene>
<dbReference type="SUPFAM" id="SSF158472">
    <property type="entry name" value="HAMP domain-like"/>
    <property type="match status" value="1"/>
</dbReference>
<evidence type="ECO:0000256" key="1">
    <source>
        <dbReference type="ARBA" id="ARBA00004651"/>
    </source>
</evidence>
<name>A0AA96RDL6_9BACL</name>
<dbReference type="Pfam" id="PF02743">
    <property type="entry name" value="dCache_1"/>
    <property type="match status" value="1"/>
</dbReference>
<evidence type="ECO:0000256" key="5">
    <source>
        <dbReference type="ARBA" id="ARBA00022692"/>
    </source>
</evidence>
<dbReference type="AlphaFoldDB" id="A0AA96RDL6"/>
<dbReference type="InterPro" id="IPR050640">
    <property type="entry name" value="Bact_2-comp_sensor_kinase"/>
</dbReference>
<dbReference type="Proteomes" id="UP001305702">
    <property type="component" value="Chromosome"/>
</dbReference>